<dbReference type="OrthoDB" id="583593at2"/>
<dbReference type="EMBL" id="CP016172">
    <property type="protein sequence ID" value="ANN76791.1"/>
    <property type="molecule type" value="Genomic_DNA"/>
</dbReference>
<dbReference type="Gene3D" id="3.40.960.10">
    <property type="entry name" value="VSR Endonuclease"/>
    <property type="match status" value="1"/>
</dbReference>
<dbReference type="AlphaFoldDB" id="A0A193GBF4"/>
<dbReference type="RefSeq" id="WP_066655102.1">
    <property type="nucleotide sequence ID" value="NZ_CBCSCL010000017.1"/>
</dbReference>
<sequence>MTRRRNATAQKPAAKALPSPLEELLALQIRAAKFESPVREYRFMPGRRWRFDFAWPAEKLAVEIEGGVWNGGRHTRGAGFVKDTEKYNAAMLAGWRVLRFTGKDVKSGRVLKLLGELLQPRPYSPGYI</sequence>
<dbReference type="STRING" id="463014.BAU07_06400"/>
<reference evidence="1 2" key="1">
    <citation type="submission" date="2016-06" db="EMBL/GenBank/DDBJ databases">
        <title>Complete genome sequences of Bordetella bronchialis and Bordetella flabilis.</title>
        <authorList>
            <person name="LiPuma J.J."/>
            <person name="Spilker T."/>
        </authorList>
    </citation>
    <scope>NUCLEOTIDE SEQUENCE [LARGE SCALE GENOMIC DNA]</scope>
    <source>
        <strain evidence="1 2">AU10664</strain>
    </source>
</reference>
<evidence type="ECO:0000313" key="2">
    <source>
        <dbReference type="Proteomes" id="UP000091926"/>
    </source>
</evidence>
<dbReference type="SUPFAM" id="SSF52980">
    <property type="entry name" value="Restriction endonuclease-like"/>
    <property type="match status" value="1"/>
</dbReference>
<keyword evidence="2" id="KW-1185">Reference proteome</keyword>
<accession>A0A193GBF4</accession>
<dbReference type="KEGG" id="bfz:BAU07_06400"/>
<evidence type="ECO:0000313" key="1">
    <source>
        <dbReference type="EMBL" id="ANN76791.1"/>
    </source>
</evidence>
<protein>
    <recommendedName>
        <fullName evidence="3">DUF559 domain-containing protein</fullName>
    </recommendedName>
</protein>
<dbReference type="Proteomes" id="UP000091926">
    <property type="component" value="Chromosome"/>
</dbReference>
<name>A0A193GBF4_9BORD</name>
<dbReference type="InterPro" id="IPR011335">
    <property type="entry name" value="Restrct_endonuc-II-like"/>
</dbReference>
<evidence type="ECO:0008006" key="3">
    <source>
        <dbReference type="Google" id="ProtNLM"/>
    </source>
</evidence>
<proteinExistence type="predicted"/>
<gene>
    <name evidence="1" type="ORF">BAU07_06400</name>
</gene>
<organism evidence="1 2">
    <name type="scientific">Bordetella flabilis</name>
    <dbReference type="NCBI Taxonomy" id="463014"/>
    <lineage>
        <taxon>Bacteria</taxon>
        <taxon>Pseudomonadati</taxon>
        <taxon>Pseudomonadota</taxon>
        <taxon>Betaproteobacteria</taxon>
        <taxon>Burkholderiales</taxon>
        <taxon>Alcaligenaceae</taxon>
        <taxon>Bordetella</taxon>
    </lineage>
</organism>